<gene>
    <name evidence="1" type="ORF">BWR60_34175</name>
</gene>
<sequence>MRKSNFALRLQPSLLDEARKVAETEGVALNQFINVAVAEKLSALRTESYFAERAARADIPKALEILKRAGVGNPPVKGDALPRRRKGS</sequence>
<comment type="caution">
    <text evidence="1">The sequence shown here is derived from an EMBL/GenBank/DDBJ whole genome shotgun (WGS) entry which is preliminary data.</text>
</comment>
<dbReference type="OrthoDB" id="7868298at2"/>
<accession>A0A211YWN8</accession>
<name>A0A211YWN8_9PROT</name>
<dbReference type="InterPro" id="IPR010985">
    <property type="entry name" value="Ribbon_hlx_hlx"/>
</dbReference>
<reference evidence="2" key="1">
    <citation type="submission" date="2017-05" db="EMBL/GenBank/DDBJ databases">
        <authorList>
            <person name="Macchi M."/>
            <person name="Festa S."/>
            <person name="Coppotelli B.M."/>
            <person name="Morelli I.S."/>
        </authorList>
    </citation>
    <scope>NUCLEOTIDE SEQUENCE [LARGE SCALE GENOMIC DNA]</scope>
    <source>
        <strain evidence="2">I</strain>
    </source>
</reference>
<dbReference type="Pfam" id="PF05534">
    <property type="entry name" value="HicB"/>
    <property type="match status" value="1"/>
</dbReference>
<dbReference type="RefSeq" id="WP_088157509.1">
    <property type="nucleotide sequence ID" value="NZ_NHON01000148.1"/>
</dbReference>
<dbReference type="InterPro" id="IPR008651">
    <property type="entry name" value="Uncharacterised_HicB"/>
</dbReference>
<dbReference type="AlphaFoldDB" id="A0A211YWN8"/>
<dbReference type="GO" id="GO:0006355">
    <property type="term" value="P:regulation of DNA-templated transcription"/>
    <property type="evidence" value="ECO:0007669"/>
    <property type="project" value="InterPro"/>
</dbReference>
<organism evidence="1 2">
    <name type="scientific">Inquilinus limosus</name>
    <dbReference type="NCBI Taxonomy" id="171674"/>
    <lineage>
        <taxon>Bacteria</taxon>
        <taxon>Pseudomonadati</taxon>
        <taxon>Pseudomonadota</taxon>
        <taxon>Alphaproteobacteria</taxon>
        <taxon>Rhodospirillales</taxon>
        <taxon>Rhodospirillaceae</taxon>
        <taxon>Inquilinus</taxon>
    </lineage>
</organism>
<proteinExistence type="predicted"/>
<evidence type="ECO:0000313" key="2">
    <source>
        <dbReference type="Proteomes" id="UP000196655"/>
    </source>
</evidence>
<evidence type="ECO:0008006" key="3">
    <source>
        <dbReference type="Google" id="ProtNLM"/>
    </source>
</evidence>
<dbReference type="Proteomes" id="UP000196655">
    <property type="component" value="Unassembled WGS sequence"/>
</dbReference>
<dbReference type="SUPFAM" id="SSF47598">
    <property type="entry name" value="Ribbon-helix-helix"/>
    <property type="match status" value="1"/>
</dbReference>
<protein>
    <recommendedName>
        <fullName evidence="3">Toxin-antitoxin system HicB family antitoxin</fullName>
    </recommendedName>
</protein>
<dbReference type="EMBL" id="NHON01000148">
    <property type="protein sequence ID" value="OWJ57436.1"/>
    <property type="molecule type" value="Genomic_DNA"/>
</dbReference>
<evidence type="ECO:0000313" key="1">
    <source>
        <dbReference type="EMBL" id="OWJ57436.1"/>
    </source>
</evidence>
<keyword evidence="2" id="KW-1185">Reference proteome</keyword>